<keyword evidence="4" id="KW-1185">Reference proteome</keyword>
<evidence type="ECO:0000313" key="4">
    <source>
        <dbReference type="Proteomes" id="UP000630445"/>
    </source>
</evidence>
<feature type="compositionally biased region" description="Polar residues" evidence="1">
    <location>
        <begin position="334"/>
        <end position="346"/>
    </location>
</feature>
<dbReference type="EMBL" id="JACBAF010002058">
    <property type="protein sequence ID" value="KAF7168984.1"/>
    <property type="molecule type" value="Genomic_DNA"/>
</dbReference>
<comment type="caution">
    <text evidence="3">The sequence shown here is derived from an EMBL/GenBank/DDBJ whole genome shotgun (WGS) entry which is preliminary data.</text>
</comment>
<feature type="compositionally biased region" description="Polar residues" evidence="1">
    <location>
        <begin position="405"/>
        <end position="415"/>
    </location>
</feature>
<protein>
    <recommendedName>
        <fullName evidence="6">Copper-activated transcription factor GRISEA</fullName>
    </recommendedName>
</protein>
<dbReference type="Proteomes" id="UP000662466">
    <property type="component" value="Unassembled WGS sequence"/>
</dbReference>
<reference evidence="3" key="1">
    <citation type="submission" date="2020-06" db="EMBL/GenBank/DDBJ databases">
        <title>Draft genome sequences of strains closely related to Aspergillus parafelis and Aspergillus hiratsukae.</title>
        <authorList>
            <person name="Dos Santos R.A.C."/>
            <person name="Rivero-Menendez O."/>
            <person name="Steenwyk J.L."/>
            <person name="Mead M.E."/>
            <person name="Goldman G.H."/>
            <person name="Alastruey-Izquierdo A."/>
            <person name="Rokas A."/>
        </authorList>
    </citation>
    <scope>NUCLEOTIDE SEQUENCE</scope>
    <source>
        <strain evidence="2">CNM-CM5793</strain>
        <strain evidence="3">CNM-CM6106</strain>
    </source>
</reference>
<dbReference type="EMBL" id="JACBAD010001977">
    <property type="protein sequence ID" value="KAF7125560.1"/>
    <property type="molecule type" value="Genomic_DNA"/>
</dbReference>
<feature type="region of interest" description="Disordered" evidence="1">
    <location>
        <begin position="405"/>
        <end position="441"/>
    </location>
</feature>
<organism evidence="3 5">
    <name type="scientific">Aspergillus hiratsukae</name>
    <dbReference type="NCBI Taxonomy" id="1194566"/>
    <lineage>
        <taxon>Eukaryota</taxon>
        <taxon>Fungi</taxon>
        <taxon>Dikarya</taxon>
        <taxon>Ascomycota</taxon>
        <taxon>Pezizomycotina</taxon>
        <taxon>Eurotiomycetes</taxon>
        <taxon>Eurotiomycetidae</taxon>
        <taxon>Eurotiales</taxon>
        <taxon>Aspergillaceae</taxon>
        <taxon>Aspergillus</taxon>
        <taxon>Aspergillus subgen. Fumigati</taxon>
    </lineage>
</organism>
<dbReference type="OrthoDB" id="5600085at2759"/>
<dbReference type="Proteomes" id="UP000630445">
    <property type="component" value="Unassembled WGS sequence"/>
</dbReference>
<proteinExistence type="predicted"/>
<evidence type="ECO:0000313" key="3">
    <source>
        <dbReference type="EMBL" id="KAF7168984.1"/>
    </source>
</evidence>
<evidence type="ECO:0000313" key="5">
    <source>
        <dbReference type="Proteomes" id="UP000662466"/>
    </source>
</evidence>
<feature type="region of interest" description="Disordered" evidence="1">
    <location>
        <begin position="1"/>
        <end position="50"/>
    </location>
</feature>
<sequence length="441" mass="46853">MGEHIPAQNPLSVAPMTPQLPSAGDSQQHERRASAFQPPENFASGFTSISGFENRHSENGVFSHLPQYSPYDAGLAIAGNSSGATNSGIITPPTFMAQQPFDNGQSSGSQKSSCCSAKAPATVPAPTKSSCCRKNDSPVNSQGVSYQQYSDGAMYPPISTTQTSSWQHFYTAGQNNYSPHYALQHQALGQPGVMPNYIPQPTLDYSKPSFSQHNVSNGNGFFHGSLSQPASGQTQTLGSPPATFNKHDCNCGDSCQCLGCASHPFNNTTRQHVQEMGLLVTFGGEESSFERLNGYRNLQSNGNPHATPFNYNLTSFSHFGHENHSGSIHKHTDNSSPNGGSPSTEYASERHLLVPSEYYTIEYPVQLPSACSDVTGGCLCGDDCACVGCLTHSGHNGVAVEPSTIENSDLSQSSSAEHKGFGSPLVPGHEQAAVQSPIPML</sequence>
<evidence type="ECO:0008006" key="6">
    <source>
        <dbReference type="Google" id="ProtNLM"/>
    </source>
</evidence>
<accession>A0A8H6QAP2</accession>
<gene>
    <name evidence="2" type="ORF">CNMCM5793_001820</name>
    <name evidence="3" type="ORF">CNMCM6106_003989</name>
</gene>
<dbReference type="AlphaFoldDB" id="A0A8H6QAP2"/>
<evidence type="ECO:0000313" key="2">
    <source>
        <dbReference type="EMBL" id="KAF7125560.1"/>
    </source>
</evidence>
<evidence type="ECO:0000256" key="1">
    <source>
        <dbReference type="SAM" id="MobiDB-lite"/>
    </source>
</evidence>
<feature type="region of interest" description="Disordered" evidence="1">
    <location>
        <begin position="322"/>
        <end position="346"/>
    </location>
</feature>
<name>A0A8H6QAP2_9EURO</name>